<comment type="caution">
    <text evidence="1">The sequence shown here is derived from an EMBL/GenBank/DDBJ whole genome shotgun (WGS) entry which is preliminary data.</text>
</comment>
<dbReference type="Proteomes" id="UP001183414">
    <property type="component" value="Unassembled WGS sequence"/>
</dbReference>
<protein>
    <submittedName>
        <fullName evidence="1">DUF2267 domain-containing protein</fullName>
    </submittedName>
</protein>
<organism evidence="1 2">
    <name type="scientific">Streptomyces hazeniae</name>
    <dbReference type="NCBI Taxonomy" id="3075538"/>
    <lineage>
        <taxon>Bacteria</taxon>
        <taxon>Bacillati</taxon>
        <taxon>Actinomycetota</taxon>
        <taxon>Actinomycetes</taxon>
        <taxon>Kitasatosporales</taxon>
        <taxon>Streptomycetaceae</taxon>
        <taxon>Streptomyces</taxon>
    </lineage>
</organism>
<evidence type="ECO:0000313" key="2">
    <source>
        <dbReference type="Proteomes" id="UP001183414"/>
    </source>
</evidence>
<keyword evidence="2" id="KW-1185">Reference proteome</keyword>
<name>A0ABU2NR71_9ACTN</name>
<dbReference type="Gene3D" id="1.10.490.110">
    <property type="entry name" value="Uncharacterized conserved protein DUF2267"/>
    <property type="match status" value="1"/>
</dbReference>
<dbReference type="InterPro" id="IPR018727">
    <property type="entry name" value="DUF2267"/>
</dbReference>
<gene>
    <name evidence="1" type="ORF">RM572_11975</name>
</gene>
<dbReference type="Pfam" id="PF10025">
    <property type="entry name" value="DUF2267"/>
    <property type="match status" value="1"/>
</dbReference>
<dbReference type="InterPro" id="IPR038282">
    <property type="entry name" value="DUF2267_sf"/>
</dbReference>
<dbReference type="RefSeq" id="WP_311673275.1">
    <property type="nucleotide sequence ID" value="NZ_JAVREQ010000008.1"/>
</dbReference>
<dbReference type="EMBL" id="JAVREQ010000008">
    <property type="protein sequence ID" value="MDT0379483.1"/>
    <property type="molecule type" value="Genomic_DNA"/>
</dbReference>
<sequence length="126" mass="13838">MRDDEFLAHVRDHGQYEDQKEARTVTEAVLTVLAARVTADEAGDVAAQLPPPLDEPLRTSAGGERFDLDEFYRRVDGIVGPRSRTAEWDATAVLSTLPQAISPGAVRHLVTQLPDDFAPLFNRQAA</sequence>
<reference evidence="2" key="1">
    <citation type="submission" date="2023-07" db="EMBL/GenBank/DDBJ databases">
        <title>30 novel species of actinomycetes from the DSMZ collection.</title>
        <authorList>
            <person name="Nouioui I."/>
        </authorList>
    </citation>
    <scope>NUCLEOTIDE SEQUENCE [LARGE SCALE GENOMIC DNA]</scope>
    <source>
        <strain evidence="2">DSM 42041</strain>
    </source>
</reference>
<accession>A0ABU2NR71</accession>
<evidence type="ECO:0000313" key="1">
    <source>
        <dbReference type="EMBL" id="MDT0379483.1"/>
    </source>
</evidence>
<proteinExistence type="predicted"/>